<sequence>MRWRVGVGVALVVASAFVLALLAARVDWRDPWHPRERQTFEGAAFLAVGGQGRELDGHLHVDAPGPENTAVQTLATAGFEAAAFPLLRYRFDGLPPTLALSFAFRRTDAPDQLHVVELPWPGSGSGSFDLRALPEWHGAIEEIGFAEFPTPQMTPPDRGFAPFALVGAELWSPSWRGSLAALGTAWFDPWPWTIRSVHALGRDVAGFRQWPLTVASAAFAGLAALWWALLVPGARRRFLPALAIALAAGWLLLDLVWAAGLQWRHAAADAVYGALDGEQRTRQVTDRDLVEVARQVQWLLRNEPVDTPVLIHARSGYPLYRLVWHLLPRNAFVLSQAMEAAGPRQARLPLYAAGFDTPAPLLQGEVLRPGSVVVFYDMPNWRYDAARGAVASTDAVLPADLLLQRDRLLVVRYRGLR</sequence>
<evidence type="ECO:0000256" key="1">
    <source>
        <dbReference type="SAM" id="Phobius"/>
    </source>
</evidence>
<reference evidence="2 3" key="1">
    <citation type="submission" date="2016-04" db="EMBL/GenBank/DDBJ databases">
        <title>Complete genome sequence of Dokdonella koreensis DS-123T.</title>
        <authorList>
            <person name="Kim J.F."/>
            <person name="Lee H."/>
            <person name="Kwak M.-J."/>
        </authorList>
    </citation>
    <scope>NUCLEOTIDE SEQUENCE [LARGE SCALE GENOMIC DNA]</scope>
    <source>
        <strain evidence="2 3">DS-123</strain>
    </source>
</reference>
<keyword evidence="1" id="KW-1133">Transmembrane helix</keyword>
<keyword evidence="3" id="KW-1185">Reference proteome</keyword>
<feature type="transmembrane region" description="Helical" evidence="1">
    <location>
        <begin position="238"/>
        <end position="259"/>
    </location>
</feature>
<proteinExistence type="predicted"/>
<evidence type="ECO:0000313" key="2">
    <source>
        <dbReference type="EMBL" id="ANB19174.1"/>
    </source>
</evidence>
<protein>
    <submittedName>
        <fullName evidence="2">Uncharacterized protein</fullName>
    </submittedName>
</protein>
<dbReference type="Proteomes" id="UP000076830">
    <property type="component" value="Chromosome"/>
</dbReference>
<dbReference type="OrthoDB" id="5723632at2"/>
<name>A0A160DXD0_9GAMM</name>
<keyword evidence="1" id="KW-0472">Membrane</keyword>
<dbReference type="AlphaFoldDB" id="A0A160DXD0"/>
<evidence type="ECO:0000313" key="3">
    <source>
        <dbReference type="Proteomes" id="UP000076830"/>
    </source>
</evidence>
<dbReference type="RefSeq" id="WP_067649665.1">
    <property type="nucleotide sequence ID" value="NZ_CP015249.1"/>
</dbReference>
<gene>
    <name evidence="2" type="ORF">I596_3184</name>
</gene>
<keyword evidence="1" id="KW-0812">Transmembrane</keyword>
<feature type="transmembrane region" description="Helical" evidence="1">
    <location>
        <begin position="210"/>
        <end position="231"/>
    </location>
</feature>
<organism evidence="2 3">
    <name type="scientific">Dokdonella koreensis DS-123</name>
    <dbReference type="NCBI Taxonomy" id="1300342"/>
    <lineage>
        <taxon>Bacteria</taxon>
        <taxon>Pseudomonadati</taxon>
        <taxon>Pseudomonadota</taxon>
        <taxon>Gammaproteobacteria</taxon>
        <taxon>Lysobacterales</taxon>
        <taxon>Rhodanobacteraceae</taxon>
        <taxon>Dokdonella</taxon>
    </lineage>
</organism>
<dbReference type="STRING" id="1300342.I596_3184"/>
<accession>A0A160DXD0</accession>
<dbReference type="EMBL" id="CP015249">
    <property type="protein sequence ID" value="ANB19174.1"/>
    <property type="molecule type" value="Genomic_DNA"/>
</dbReference>
<dbReference type="KEGG" id="dko:I596_3184"/>